<organism evidence="1 2">
    <name type="scientific">Polaribacter haliotis</name>
    <dbReference type="NCBI Taxonomy" id="1888915"/>
    <lineage>
        <taxon>Bacteria</taxon>
        <taxon>Pseudomonadati</taxon>
        <taxon>Bacteroidota</taxon>
        <taxon>Flavobacteriia</taxon>
        <taxon>Flavobacteriales</taxon>
        <taxon>Flavobacteriaceae</taxon>
    </lineage>
</organism>
<keyword evidence="2" id="KW-1185">Reference proteome</keyword>
<accession>A0A7L8AC14</accession>
<protein>
    <recommendedName>
        <fullName evidence="3">TIGR04255 family protein</fullName>
    </recommendedName>
</protein>
<name>A0A7L8AC14_9FLAO</name>
<dbReference type="OrthoDB" id="1441709at2"/>
<gene>
    <name evidence="1" type="ORF">H9I45_08585</name>
</gene>
<evidence type="ECO:0000313" key="1">
    <source>
        <dbReference type="EMBL" id="QOD59429.1"/>
    </source>
</evidence>
<dbReference type="RefSeq" id="WP_088355215.1">
    <property type="nucleotide sequence ID" value="NZ_CP061813.1"/>
</dbReference>
<reference evidence="1 2" key="1">
    <citation type="journal article" date="2016" name="Int. J. Syst. Evol. Microbiol.">
        <title>Polaribacter haliotis sp. nov., isolated from the gut of abalone Haliotis discus hannai.</title>
        <authorList>
            <person name="Kim Y.O."/>
            <person name="Park I.S."/>
            <person name="Park S."/>
            <person name="Nam B.H."/>
            <person name="Park J.M."/>
            <person name="Kim D.G."/>
            <person name="Yoon J.H."/>
        </authorList>
    </citation>
    <scope>NUCLEOTIDE SEQUENCE [LARGE SCALE GENOMIC DNA]</scope>
    <source>
        <strain evidence="1 2">KCTC 52418</strain>
    </source>
</reference>
<dbReference type="Proteomes" id="UP000516764">
    <property type="component" value="Chromosome"/>
</dbReference>
<proteinExistence type="predicted"/>
<sequence>MFGFQKSEYKVFNRNFLRKVVFRIDFKKSDKFQLNEESIKSVFSESFPRFVKAEGNGVQITLGNQNPKFEQLKGNESYILKSSDGLTTIEINERIFSLSFDNTAYKSSDNIRSLLSLIDKFFNGKIDVLDRISLKKINIIEFDNNDNPNGILYFLLNNSVIGNVDSFPNTDLINHNLQSVNYRNDDFYLNLKYGMNIPPVSNMKIGQVIIDIELVKHTISQLSELGAVFDDINDEVYNVFCTLINDNAKSILNGN</sequence>
<dbReference type="KEGG" id="phal:H9I45_08585"/>
<evidence type="ECO:0008006" key="3">
    <source>
        <dbReference type="Google" id="ProtNLM"/>
    </source>
</evidence>
<dbReference type="EMBL" id="CP061813">
    <property type="protein sequence ID" value="QOD59429.1"/>
    <property type="molecule type" value="Genomic_DNA"/>
</dbReference>
<dbReference type="AlphaFoldDB" id="A0A7L8AC14"/>
<evidence type="ECO:0000313" key="2">
    <source>
        <dbReference type="Proteomes" id="UP000516764"/>
    </source>
</evidence>